<protein>
    <submittedName>
        <fullName evidence="1">Uncharacterized protein</fullName>
    </submittedName>
</protein>
<dbReference type="Proteomes" id="UP000053268">
    <property type="component" value="Unassembled WGS sequence"/>
</dbReference>
<accession>A0A0N0PFB0</accession>
<reference evidence="1 2" key="1">
    <citation type="journal article" date="2015" name="Nat. Commun.">
        <title>Outbred genome sequencing and CRISPR/Cas9 gene editing in butterflies.</title>
        <authorList>
            <person name="Li X."/>
            <person name="Fan D."/>
            <person name="Zhang W."/>
            <person name="Liu G."/>
            <person name="Zhang L."/>
            <person name="Zhao L."/>
            <person name="Fang X."/>
            <person name="Chen L."/>
            <person name="Dong Y."/>
            <person name="Chen Y."/>
            <person name="Ding Y."/>
            <person name="Zhao R."/>
            <person name="Feng M."/>
            <person name="Zhu Y."/>
            <person name="Feng Y."/>
            <person name="Jiang X."/>
            <person name="Zhu D."/>
            <person name="Xiang H."/>
            <person name="Feng X."/>
            <person name="Li S."/>
            <person name="Wang J."/>
            <person name="Zhang G."/>
            <person name="Kronforst M.R."/>
            <person name="Wang W."/>
        </authorList>
    </citation>
    <scope>NUCLEOTIDE SEQUENCE [LARGE SCALE GENOMIC DNA]</scope>
    <source>
        <strain evidence="1">Ya'a_city_454_Px</strain>
        <tissue evidence="1">Whole body</tissue>
    </source>
</reference>
<gene>
    <name evidence="1" type="ORF">RR46_00150</name>
</gene>
<name>A0A0N0PFB0_PAPXU</name>
<organism evidence="1 2">
    <name type="scientific">Papilio xuthus</name>
    <name type="common">Asian swallowtail butterfly</name>
    <dbReference type="NCBI Taxonomy" id="66420"/>
    <lineage>
        <taxon>Eukaryota</taxon>
        <taxon>Metazoa</taxon>
        <taxon>Ecdysozoa</taxon>
        <taxon>Arthropoda</taxon>
        <taxon>Hexapoda</taxon>
        <taxon>Insecta</taxon>
        <taxon>Pterygota</taxon>
        <taxon>Neoptera</taxon>
        <taxon>Endopterygota</taxon>
        <taxon>Lepidoptera</taxon>
        <taxon>Glossata</taxon>
        <taxon>Ditrysia</taxon>
        <taxon>Papilionoidea</taxon>
        <taxon>Papilionidae</taxon>
        <taxon>Papilioninae</taxon>
        <taxon>Papilio</taxon>
    </lineage>
</organism>
<sequence length="81" mass="9209">MDIELSTFASSLVLGAEDLLPKQDTHTKPKMAQQKPIFDYHEETHAERLSRKSKESPFMVFGLKLSLKFANHLTDAHPQSN</sequence>
<evidence type="ECO:0000313" key="2">
    <source>
        <dbReference type="Proteomes" id="UP000053268"/>
    </source>
</evidence>
<keyword evidence="2" id="KW-1185">Reference proteome</keyword>
<dbReference type="AlphaFoldDB" id="A0A0N0PFB0"/>
<proteinExistence type="predicted"/>
<comment type="caution">
    <text evidence="1">The sequence shown here is derived from an EMBL/GenBank/DDBJ whole genome shotgun (WGS) entry which is preliminary data.</text>
</comment>
<evidence type="ECO:0000313" key="1">
    <source>
        <dbReference type="EMBL" id="KPJ20662.1"/>
    </source>
</evidence>
<dbReference type="EMBL" id="LADI01007800">
    <property type="protein sequence ID" value="KPJ20662.1"/>
    <property type="molecule type" value="Genomic_DNA"/>
</dbReference>